<evidence type="ECO:0000256" key="1">
    <source>
        <dbReference type="ARBA" id="ARBA00022917"/>
    </source>
</evidence>
<dbReference type="AlphaFoldDB" id="K1XHM4"/>
<dbReference type="PANTHER" id="PTHR42753:SF2">
    <property type="entry name" value="PROLINE--TRNA LIGASE"/>
    <property type="match status" value="1"/>
</dbReference>
<dbReference type="EMBL" id="AMFJ01034250">
    <property type="protein sequence ID" value="EKD29835.1"/>
    <property type="molecule type" value="Genomic_DNA"/>
</dbReference>
<dbReference type="PRINTS" id="PR01046">
    <property type="entry name" value="TRNASYNTHPRO"/>
</dbReference>
<name>K1XHM4_9BACT</name>
<dbReference type="GO" id="GO:0005524">
    <property type="term" value="F:ATP binding"/>
    <property type="evidence" value="ECO:0007669"/>
    <property type="project" value="InterPro"/>
</dbReference>
<dbReference type="InterPro" id="IPR050062">
    <property type="entry name" value="Pro-tRNA_synthetase"/>
</dbReference>
<feature type="non-terminal residue" evidence="2">
    <location>
        <position position="152"/>
    </location>
</feature>
<keyword evidence="2" id="KW-0030">Aminoacyl-tRNA synthetase</keyword>
<comment type="caution">
    <text evidence="2">The sequence shown here is derived from an EMBL/GenBank/DDBJ whole genome shotgun (WGS) entry which is preliminary data.</text>
</comment>
<dbReference type="InterPro" id="IPR045864">
    <property type="entry name" value="aa-tRNA-synth_II/BPL/LPL"/>
</dbReference>
<dbReference type="PANTHER" id="PTHR42753">
    <property type="entry name" value="MITOCHONDRIAL RIBOSOME PROTEIN L39/PROLYL-TRNA LIGASE FAMILY MEMBER"/>
    <property type="match status" value="1"/>
</dbReference>
<protein>
    <submittedName>
        <fullName evidence="2">Prolyl-tRNA synthetase</fullName>
    </submittedName>
</protein>
<dbReference type="GO" id="GO:0006433">
    <property type="term" value="P:prolyl-tRNA aminoacylation"/>
    <property type="evidence" value="ECO:0007669"/>
    <property type="project" value="InterPro"/>
</dbReference>
<dbReference type="SUPFAM" id="SSF55681">
    <property type="entry name" value="Class II aaRS and biotin synthetases"/>
    <property type="match status" value="1"/>
</dbReference>
<keyword evidence="1" id="KW-0648">Protein biosynthesis</keyword>
<sequence length="152" mass="17690">MLQLSRFPIKTLKSSPKVSDNRSTSLLLQAGFIRQEMAGVYNYLPLGLRVLRNIENIVREEMNATGASEILMASLSNKESWLKTKRWDTVDVLFKLEWSGGKEYGLNPTHEEVVTPLMQEFIQSYKDLNNMNVYQFQNKFRNEARAKSWLLR</sequence>
<proteinExistence type="predicted"/>
<dbReference type="GO" id="GO:0005829">
    <property type="term" value="C:cytosol"/>
    <property type="evidence" value="ECO:0007669"/>
    <property type="project" value="TreeGrafter"/>
</dbReference>
<dbReference type="Gene3D" id="3.30.930.10">
    <property type="entry name" value="Bira Bifunctional Protein, Domain 2"/>
    <property type="match status" value="1"/>
</dbReference>
<evidence type="ECO:0000313" key="2">
    <source>
        <dbReference type="EMBL" id="EKD29835.1"/>
    </source>
</evidence>
<organism evidence="2">
    <name type="scientific">uncultured bacterium</name>
    <name type="common">gcode 4</name>
    <dbReference type="NCBI Taxonomy" id="1234023"/>
    <lineage>
        <taxon>Bacteria</taxon>
        <taxon>environmental samples</taxon>
    </lineage>
</organism>
<gene>
    <name evidence="2" type="ORF">ACD_78C00250G0001</name>
</gene>
<dbReference type="GO" id="GO:0004827">
    <property type="term" value="F:proline-tRNA ligase activity"/>
    <property type="evidence" value="ECO:0007669"/>
    <property type="project" value="InterPro"/>
</dbReference>
<dbReference type="InterPro" id="IPR002316">
    <property type="entry name" value="Pro-tRNA-ligase_IIa"/>
</dbReference>
<accession>K1XHM4</accession>
<reference evidence="2" key="1">
    <citation type="journal article" date="2012" name="Science">
        <title>Fermentation, hydrogen, and sulfur metabolism in multiple uncultivated bacterial phyla.</title>
        <authorList>
            <person name="Wrighton K.C."/>
            <person name="Thomas B.C."/>
            <person name="Sharon I."/>
            <person name="Miller C.S."/>
            <person name="Castelle C.J."/>
            <person name="VerBerkmoes N.C."/>
            <person name="Wilkins M.J."/>
            <person name="Hettich R.L."/>
            <person name="Lipton M.S."/>
            <person name="Williams K.H."/>
            <person name="Long P.E."/>
            <person name="Banfield J.F."/>
        </authorList>
    </citation>
    <scope>NUCLEOTIDE SEQUENCE [LARGE SCALE GENOMIC DNA]</scope>
</reference>
<keyword evidence="2" id="KW-0436">Ligase</keyword>